<dbReference type="Pfam" id="PF00668">
    <property type="entry name" value="Condensation"/>
    <property type="match status" value="1"/>
</dbReference>
<dbReference type="PROSITE" id="PS50075">
    <property type="entry name" value="CARRIER"/>
    <property type="match status" value="1"/>
</dbReference>
<evidence type="ECO:0000256" key="1">
    <source>
        <dbReference type="ARBA" id="ARBA00001957"/>
    </source>
</evidence>
<dbReference type="InterPro" id="IPR001242">
    <property type="entry name" value="Condensation_dom"/>
</dbReference>
<dbReference type="Gene3D" id="3.40.50.12780">
    <property type="entry name" value="N-terminal domain of ligase-like"/>
    <property type="match status" value="1"/>
</dbReference>
<evidence type="ECO:0000313" key="6">
    <source>
        <dbReference type="EMBL" id="MFC7242016.1"/>
    </source>
</evidence>
<dbReference type="PROSITE" id="PS00455">
    <property type="entry name" value="AMP_BINDING"/>
    <property type="match status" value="1"/>
</dbReference>
<dbReference type="Pfam" id="PF00501">
    <property type="entry name" value="AMP-binding"/>
    <property type="match status" value="1"/>
</dbReference>
<dbReference type="CDD" id="cd05930">
    <property type="entry name" value="A_NRPS"/>
    <property type="match status" value="1"/>
</dbReference>
<feature type="domain" description="Carrier" evidence="5">
    <location>
        <begin position="952"/>
        <end position="1025"/>
    </location>
</feature>
<dbReference type="SMART" id="SM00823">
    <property type="entry name" value="PKS_PP"/>
    <property type="match status" value="1"/>
</dbReference>
<dbReference type="RefSeq" id="WP_376805451.1">
    <property type="nucleotide sequence ID" value="NZ_JBHTAC010000004.1"/>
</dbReference>
<name>A0ABW2GUE6_9ACTN</name>
<organism evidence="6 7">
    <name type="scientific">Catellatospora aurea</name>
    <dbReference type="NCBI Taxonomy" id="1337874"/>
    <lineage>
        <taxon>Bacteria</taxon>
        <taxon>Bacillati</taxon>
        <taxon>Actinomycetota</taxon>
        <taxon>Actinomycetes</taxon>
        <taxon>Micromonosporales</taxon>
        <taxon>Micromonosporaceae</taxon>
        <taxon>Catellatospora</taxon>
    </lineage>
</organism>
<comment type="caution">
    <text evidence="6">The sequence shown here is derived from an EMBL/GenBank/DDBJ whole genome shotgun (WGS) entry which is preliminary data.</text>
</comment>
<evidence type="ECO:0000313" key="7">
    <source>
        <dbReference type="Proteomes" id="UP001596392"/>
    </source>
</evidence>
<comment type="cofactor">
    <cofactor evidence="1">
        <name>pantetheine 4'-phosphate</name>
        <dbReference type="ChEBI" id="CHEBI:47942"/>
    </cofactor>
</comment>
<dbReference type="Gene3D" id="3.30.559.10">
    <property type="entry name" value="Chloramphenicol acetyltransferase-like domain"/>
    <property type="match status" value="1"/>
</dbReference>
<dbReference type="PANTHER" id="PTHR45527:SF1">
    <property type="entry name" value="FATTY ACID SYNTHASE"/>
    <property type="match status" value="1"/>
</dbReference>
<dbReference type="SUPFAM" id="SSF47336">
    <property type="entry name" value="ACP-like"/>
    <property type="match status" value="1"/>
</dbReference>
<gene>
    <name evidence="6" type="ORF">ACFQO7_05925</name>
</gene>
<dbReference type="InterPro" id="IPR036736">
    <property type="entry name" value="ACP-like_sf"/>
</dbReference>
<protein>
    <submittedName>
        <fullName evidence="6">Amino acid adenylation domain-containing protein</fullName>
    </submittedName>
</protein>
<evidence type="ECO:0000256" key="4">
    <source>
        <dbReference type="SAM" id="MobiDB-lite"/>
    </source>
</evidence>
<dbReference type="InterPro" id="IPR020845">
    <property type="entry name" value="AMP-binding_CS"/>
</dbReference>
<dbReference type="SUPFAM" id="SSF52777">
    <property type="entry name" value="CoA-dependent acyltransferases"/>
    <property type="match status" value="2"/>
</dbReference>
<keyword evidence="2" id="KW-0596">Phosphopantetheine</keyword>
<proteinExistence type="predicted"/>
<evidence type="ECO:0000259" key="5">
    <source>
        <dbReference type="PROSITE" id="PS50075"/>
    </source>
</evidence>
<feature type="region of interest" description="Disordered" evidence="4">
    <location>
        <begin position="176"/>
        <end position="198"/>
    </location>
</feature>
<dbReference type="InterPro" id="IPR009081">
    <property type="entry name" value="PP-bd_ACP"/>
</dbReference>
<sequence length="1025" mass="106994">MSTATPAQHGMWLTERLGLAATAYHMPLPVWLDGPLDPARLAEAVAAALARHPVLSCAFAEDDGELRVVPASRTPSLQVGAAPVDLAEYVQERTLAPFDLAAGPLIRFDLMPAGSDRHLLLIVAHHLVFDGESKEILLTDLATGYSALTPSTSPGAAHAAAGPAVSGELHESGAGLLQFPRKSGNPAAGNDSRGERAGEAGLGGEVLALAGERWAGYRAPGEPSLPGLRGTTGPGATAGVVVPFTLDAVAIRAAAAELGATTFEVVLAGLLSLLDRYGDPAPVVGVDLGTRPADGHDAVGLHVNELPVGLAVTDPAAAPVTVRERVAHVRRLLRDTYPVRAVPLSRAVSGLAPRAALTPVSISYRRRVRPTPEFAGLGVRVEWTAFHHAARNALHVQLLDDPAAADLPVLLHVDPARLDPAVAARIGVHLRNLLDGFARRPDTPLHDLDLLDPSEHELLATWNATVRPVPGPQTLHELVDARIAAEPDALAVVAADSAMTYAQLDAEAGAVAEQLRARGIGPGDLVAVCLPRTSRLLPALLGVLRTGAAYLPLDPEHPAARRDSLIADASPAALLVADADGVTVLGEATPPAPVGDPAVAQRHEPGLCYVIYTSGSTGRPKGVAVEHASVVNLLHALPEVVPTGPGDVWLAVASAAFDMSVPELWLPLVTGGTVVLATAEQARDGELLLKLLRLTGVTHAHLTPSTWRRLIDAGFAERGVVAVCGAEALPAPLAAELRARTKRLVNLYGPTETTVWSTAADLTGGGPVTIGRPLANTTAYVLDAGLRPLPHGVVGELCLGGAGVARGYLGRPELTAARFVDTDWGRLYRTGDRARRLPDGSLEFHGRADDQLKVRGHRIEPGEVEAFLRAAESVVDAAVTVSADGDALVAYLVGAPDPARLREQLAAGLPGYLVPSVFTLVEQLPRNANGKLDRAALAGLAGAPLVPEVSAQPYSGLALQVYEIWREVLGHGEIGPDDDLFDLGGHSLTVTKIAARLRRRLGVDLPLHVFFDTPTINGIVAAADR</sequence>
<keyword evidence="3" id="KW-0597">Phosphoprotein</keyword>
<dbReference type="EMBL" id="JBHTAC010000004">
    <property type="protein sequence ID" value="MFC7242016.1"/>
    <property type="molecule type" value="Genomic_DNA"/>
</dbReference>
<dbReference type="PANTHER" id="PTHR45527">
    <property type="entry name" value="NONRIBOSOMAL PEPTIDE SYNTHETASE"/>
    <property type="match status" value="1"/>
</dbReference>
<dbReference type="Gene3D" id="3.30.559.30">
    <property type="entry name" value="Nonribosomal peptide synthetase, condensation domain"/>
    <property type="match status" value="1"/>
</dbReference>
<dbReference type="Proteomes" id="UP001596392">
    <property type="component" value="Unassembled WGS sequence"/>
</dbReference>
<reference evidence="7" key="1">
    <citation type="journal article" date="2019" name="Int. J. Syst. Evol. Microbiol.">
        <title>The Global Catalogue of Microorganisms (GCM) 10K type strain sequencing project: providing services to taxonomists for standard genome sequencing and annotation.</title>
        <authorList>
            <consortium name="The Broad Institute Genomics Platform"/>
            <consortium name="The Broad Institute Genome Sequencing Center for Infectious Disease"/>
            <person name="Wu L."/>
            <person name="Ma J."/>
        </authorList>
    </citation>
    <scope>NUCLEOTIDE SEQUENCE [LARGE SCALE GENOMIC DNA]</scope>
    <source>
        <strain evidence="7">CGMCC 1.9106</strain>
    </source>
</reference>
<dbReference type="InterPro" id="IPR020806">
    <property type="entry name" value="PKS_PP-bd"/>
</dbReference>
<dbReference type="InterPro" id="IPR025110">
    <property type="entry name" value="AMP-bd_C"/>
</dbReference>
<dbReference type="InterPro" id="IPR006162">
    <property type="entry name" value="Ppantetheine_attach_site"/>
</dbReference>
<accession>A0ABW2GUE6</accession>
<evidence type="ECO:0000256" key="2">
    <source>
        <dbReference type="ARBA" id="ARBA00022450"/>
    </source>
</evidence>
<dbReference type="InterPro" id="IPR042099">
    <property type="entry name" value="ANL_N_sf"/>
</dbReference>
<dbReference type="SUPFAM" id="SSF56801">
    <property type="entry name" value="Acetyl-CoA synthetase-like"/>
    <property type="match status" value="1"/>
</dbReference>
<dbReference type="InterPro" id="IPR045851">
    <property type="entry name" value="AMP-bd_C_sf"/>
</dbReference>
<dbReference type="InterPro" id="IPR010071">
    <property type="entry name" value="AA_adenyl_dom"/>
</dbReference>
<dbReference type="InterPro" id="IPR000873">
    <property type="entry name" value="AMP-dep_synth/lig_dom"/>
</dbReference>
<dbReference type="Gene3D" id="3.30.300.30">
    <property type="match status" value="1"/>
</dbReference>
<dbReference type="Pfam" id="PF13193">
    <property type="entry name" value="AMP-binding_C"/>
    <property type="match status" value="1"/>
</dbReference>
<dbReference type="Gene3D" id="1.10.1200.10">
    <property type="entry name" value="ACP-like"/>
    <property type="match status" value="1"/>
</dbReference>
<dbReference type="PROSITE" id="PS00012">
    <property type="entry name" value="PHOSPHOPANTETHEINE"/>
    <property type="match status" value="1"/>
</dbReference>
<dbReference type="InterPro" id="IPR023213">
    <property type="entry name" value="CAT-like_dom_sf"/>
</dbReference>
<dbReference type="NCBIfam" id="TIGR01733">
    <property type="entry name" value="AA-adenyl-dom"/>
    <property type="match status" value="1"/>
</dbReference>
<evidence type="ECO:0000256" key="3">
    <source>
        <dbReference type="ARBA" id="ARBA00022553"/>
    </source>
</evidence>
<dbReference type="Pfam" id="PF00550">
    <property type="entry name" value="PP-binding"/>
    <property type="match status" value="1"/>
</dbReference>
<keyword evidence="7" id="KW-1185">Reference proteome</keyword>